<dbReference type="Pfam" id="PF05135">
    <property type="entry name" value="Phage_connect_1"/>
    <property type="match status" value="1"/>
</dbReference>
<keyword evidence="2" id="KW-1185">Reference proteome</keyword>
<evidence type="ECO:0000313" key="2">
    <source>
        <dbReference type="Proteomes" id="UP001162881"/>
    </source>
</evidence>
<proteinExistence type="predicted"/>
<gene>
    <name evidence="1" type="ORF">MTR62_16220</name>
</gene>
<organism evidence="1 2">
    <name type="scientific">Novosphingobium organovorum</name>
    <dbReference type="NCBI Taxonomy" id="2930092"/>
    <lineage>
        <taxon>Bacteria</taxon>
        <taxon>Pseudomonadati</taxon>
        <taxon>Pseudomonadota</taxon>
        <taxon>Alphaproteobacteria</taxon>
        <taxon>Sphingomonadales</taxon>
        <taxon>Sphingomonadaceae</taxon>
        <taxon>Novosphingobium</taxon>
    </lineage>
</organism>
<dbReference type="InterPro" id="IPR011738">
    <property type="entry name" value="Phage_CHP"/>
</dbReference>
<name>A0ABT0BGQ1_9SPHN</name>
<dbReference type="Proteomes" id="UP001162881">
    <property type="component" value="Unassembled WGS sequence"/>
</dbReference>
<evidence type="ECO:0000313" key="1">
    <source>
        <dbReference type="EMBL" id="MCJ2184226.1"/>
    </source>
</evidence>
<dbReference type="NCBIfam" id="TIGR02215">
    <property type="entry name" value="phage_chp_gp8"/>
    <property type="match status" value="1"/>
</dbReference>
<accession>A0ABT0BGQ1</accession>
<protein>
    <submittedName>
        <fullName evidence="1">Phage head-tail connector protein</fullName>
    </submittedName>
</protein>
<reference evidence="1" key="1">
    <citation type="submission" date="2022-03" db="EMBL/GenBank/DDBJ databases">
        <title>Identification of a novel bacterium isolated from mangrove sediments.</title>
        <authorList>
            <person name="Pan X."/>
        </authorList>
    </citation>
    <scope>NUCLEOTIDE SEQUENCE</scope>
    <source>
        <strain evidence="1">B1949</strain>
    </source>
</reference>
<dbReference type="EMBL" id="JALHLF010000084">
    <property type="protein sequence ID" value="MCJ2184226.1"/>
    <property type="molecule type" value="Genomic_DNA"/>
</dbReference>
<sequence>MNRVILTPATLPSSALAELKQWLGITTEQDDDALLALLATALDTCEAFTGTLPLALPCEERLNAGRDWTALASRPVQAITALEWLAPDGARSTVSSEAYAAELDADGTGRIRLEGVPQTNRVVVTFTAGLAADWDALPASLRHGLIRLAAHQYRERENGSNAQQPPAAIAALWRPWRRMRLA</sequence>
<dbReference type="Gene3D" id="1.10.3230.30">
    <property type="entry name" value="Phage gp6-like head-tail connector protein"/>
    <property type="match status" value="1"/>
</dbReference>
<dbReference type="RefSeq" id="WP_244022843.1">
    <property type="nucleotide sequence ID" value="NZ_JALHLF010000084.1"/>
</dbReference>
<comment type="caution">
    <text evidence="1">The sequence shown here is derived from an EMBL/GenBank/DDBJ whole genome shotgun (WGS) entry which is preliminary data.</text>
</comment>
<dbReference type="InterPro" id="IPR021146">
    <property type="entry name" value="Phage_gp6-like_head-tail"/>
</dbReference>